<organism evidence="1 2">
    <name type="scientific">Pseudovibrio exalbescens</name>
    <dbReference type="NCBI Taxonomy" id="197461"/>
    <lineage>
        <taxon>Bacteria</taxon>
        <taxon>Pseudomonadati</taxon>
        <taxon>Pseudomonadota</taxon>
        <taxon>Alphaproteobacteria</taxon>
        <taxon>Hyphomicrobiales</taxon>
        <taxon>Stappiaceae</taxon>
        <taxon>Pseudovibrio</taxon>
    </lineage>
</organism>
<dbReference type="Pfam" id="PF05721">
    <property type="entry name" value="PhyH"/>
    <property type="match status" value="1"/>
</dbReference>
<dbReference type="STRING" id="197461.A3843_03395"/>
<dbReference type="SUPFAM" id="SSF51197">
    <property type="entry name" value="Clavaminate synthase-like"/>
    <property type="match status" value="1"/>
</dbReference>
<comment type="caution">
    <text evidence="1">The sequence shown here is derived from an EMBL/GenBank/DDBJ whole genome shotgun (WGS) entry which is preliminary data.</text>
</comment>
<dbReference type="RefSeq" id="WP_028480118.1">
    <property type="nucleotide sequence ID" value="NZ_LVVZ01000005.1"/>
</dbReference>
<keyword evidence="2" id="KW-1185">Reference proteome</keyword>
<dbReference type="EMBL" id="LVVZ01000005">
    <property type="protein sequence ID" value="OKL45383.1"/>
    <property type="molecule type" value="Genomic_DNA"/>
</dbReference>
<protein>
    <submittedName>
        <fullName evidence="1">Phytanoyl-CoA dioxygenase</fullName>
    </submittedName>
</protein>
<proteinExistence type="predicted"/>
<dbReference type="GO" id="GO:0016706">
    <property type="term" value="F:2-oxoglutarate-dependent dioxygenase activity"/>
    <property type="evidence" value="ECO:0007669"/>
    <property type="project" value="UniProtKB-ARBA"/>
</dbReference>
<keyword evidence="1" id="KW-0560">Oxidoreductase</keyword>
<reference evidence="1 2" key="1">
    <citation type="submission" date="2016-03" db="EMBL/GenBank/DDBJ databases">
        <title>Genome sequence of Nesiotobacter sp. nov., a moderately halophilic alphaproteobacterium isolated from the Yellow Sea, China.</title>
        <authorList>
            <person name="Zhang G."/>
            <person name="Zhang R."/>
        </authorList>
    </citation>
    <scope>NUCLEOTIDE SEQUENCE [LARGE SCALE GENOMIC DNA]</scope>
    <source>
        <strain evidence="1 2">WB1-6</strain>
    </source>
</reference>
<evidence type="ECO:0000313" key="2">
    <source>
        <dbReference type="Proteomes" id="UP000185783"/>
    </source>
</evidence>
<dbReference type="InterPro" id="IPR008775">
    <property type="entry name" value="Phytyl_CoA_dOase-like"/>
</dbReference>
<evidence type="ECO:0000313" key="1">
    <source>
        <dbReference type="EMBL" id="OKL45383.1"/>
    </source>
</evidence>
<sequence length="344" mass="38530">MNALDVLRYPLWFVELLAGGKSFKNNGIIGSRALNARGLHVRRMELAERMADFRRSRLAHLLDAEDRAFFSRNGYVLKNNVLPDQVFERVQEEIETTRFRSREMKQGGTVTRFIPLPPSVLKEVPGLRQAVNLPAFQGGLRYVAGVNADPIVFLHCVLTNPADDKRDPQTFFHSDTFQPTAKAWLFLKDVSLEDGPFNYVPGSHRLTRARREWEYKQSLVAASHPNKLHAAGSFRATIEDLDKMGLPEPVALAVPANTLVVADTHGFHARGRSQRPSSRLGLYGSLRKSAYMPFSVPDPLMLPGLKGRQAELYVALEDLKARRQGKPPALMDIGEVKALDPAVR</sequence>
<dbReference type="Proteomes" id="UP000185783">
    <property type="component" value="Unassembled WGS sequence"/>
</dbReference>
<name>A0A1U7JKW5_9HYPH</name>
<accession>A0A1U7JKW5</accession>
<keyword evidence="1" id="KW-0223">Dioxygenase</keyword>
<dbReference type="Gene3D" id="2.60.120.620">
    <property type="entry name" value="q2cbj1_9rhob like domain"/>
    <property type="match status" value="1"/>
</dbReference>
<dbReference type="AlphaFoldDB" id="A0A1U7JKW5"/>
<gene>
    <name evidence="1" type="ORF">A3843_03395</name>
</gene>